<proteinExistence type="predicted"/>
<organism evidence="1 2">
    <name type="scientific">Ceratitis capitata</name>
    <name type="common">Mediterranean fruit fly</name>
    <name type="synonym">Tephritis capitata</name>
    <dbReference type="NCBI Taxonomy" id="7213"/>
    <lineage>
        <taxon>Eukaryota</taxon>
        <taxon>Metazoa</taxon>
        <taxon>Ecdysozoa</taxon>
        <taxon>Arthropoda</taxon>
        <taxon>Hexapoda</taxon>
        <taxon>Insecta</taxon>
        <taxon>Pterygota</taxon>
        <taxon>Neoptera</taxon>
        <taxon>Endopterygota</taxon>
        <taxon>Diptera</taxon>
        <taxon>Brachycera</taxon>
        <taxon>Muscomorpha</taxon>
        <taxon>Tephritoidea</taxon>
        <taxon>Tephritidae</taxon>
        <taxon>Ceratitis</taxon>
        <taxon>Ceratitis</taxon>
    </lineage>
</organism>
<evidence type="ECO:0000313" key="1">
    <source>
        <dbReference type="EMBL" id="CAD6995698.1"/>
    </source>
</evidence>
<name>A0A811UBI6_CERCA</name>
<reference evidence="1" key="1">
    <citation type="submission" date="2020-11" db="EMBL/GenBank/DDBJ databases">
        <authorList>
            <person name="Whitehead M."/>
        </authorList>
    </citation>
    <scope>NUCLEOTIDE SEQUENCE</scope>
    <source>
        <strain evidence="1">EGII</strain>
    </source>
</reference>
<protein>
    <submittedName>
        <fullName evidence="1">(Mediterranean fruit fly) hypothetical protein</fullName>
    </submittedName>
</protein>
<dbReference type="EMBL" id="CAJHJT010000001">
    <property type="protein sequence ID" value="CAD6995698.1"/>
    <property type="molecule type" value="Genomic_DNA"/>
</dbReference>
<evidence type="ECO:0000313" key="2">
    <source>
        <dbReference type="Proteomes" id="UP000606786"/>
    </source>
</evidence>
<keyword evidence="2" id="KW-1185">Reference proteome</keyword>
<gene>
    <name evidence="1" type="ORF">CCAP1982_LOCUS4404</name>
</gene>
<sequence length="91" mass="9680">MTVIRPTLFANTVNEKCTYTHSKICASSSILSSNISCGSFDQNSARLAATTCHDLTRCGYTVPETQAIVVAVNPVVISVAVNMIDADDVIN</sequence>
<accession>A0A811UBI6</accession>
<dbReference type="Proteomes" id="UP000606786">
    <property type="component" value="Unassembled WGS sequence"/>
</dbReference>
<comment type="caution">
    <text evidence="1">The sequence shown here is derived from an EMBL/GenBank/DDBJ whole genome shotgun (WGS) entry which is preliminary data.</text>
</comment>
<dbReference type="AlphaFoldDB" id="A0A811UBI6"/>